<dbReference type="PaxDb" id="3880-AES96170"/>
<protein>
    <submittedName>
        <fullName evidence="1 2">Uncharacterized protein</fullName>
    </submittedName>
</protein>
<sequence>MTNFKWVLGARFGTKDEFKEAITNYVTTVRLFQYKLEQKFVYDATSMTLKDVSKLKSGIQY</sequence>
<name>G7K089_MEDTR</name>
<evidence type="ECO:0000313" key="2">
    <source>
        <dbReference type="EnsemblPlants" id="AES96170"/>
    </source>
</evidence>
<proteinExistence type="predicted"/>
<reference evidence="1 3" key="2">
    <citation type="journal article" date="2014" name="BMC Genomics">
        <title>An improved genome release (version Mt4.0) for the model legume Medicago truncatula.</title>
        <authorList>
            <person name="Tang H."/>
            <person name="Krishnakumar V."/>
            <person name="Bidwell S."/>
            <person name="Rosen B."/>
            <person name="Chan A."/>
            <person name="Zhou S."/>
            <person name="Gentzbittel L."/>
            <person name="Childs K.L."/>
            <person name="Yandell M."/>
            <person name="Gundlach H."/>
            <person name="Mayer K.F."/>
            <person name="Schwartz D.C."/>
            <person name="Town C.D."/>
        </authorList>
    </citation>
    <scope>GENOME REANNOTATION</scope>
    <source>
        <strain evidence="2 3">cv. Jemalong A17</strain>
    </source>
</reference>
<accession>G7K089</accession>
<dbReference type="Proteomes" id="UP000002051">
    <property type="component" value="Chromosome 5"/>
</dbReference>
<evidence type="ECO:0000313" key="1">
    <source>
        <dbReference type="EMBL" id="AES96170.1"/>
    </source>
</evidence>
<dbReference type="EnsemblPlants" id="AES96170">
    <property type="protein sequence ID" value="AES96170"/>
    <property type="gene ID" value="MTR_5g034060"/>
</dbReference>
<dbReference type="EMBL" id="CM001221">
    <property type="protein sequence ID" value="AES96170.1"/>
    <property type="molecule type" value="Genomic_DNA"/>
</dbReference>
<evidence type="ECO:0000313" key="3">
    <source>
        <dbReference type="Proteomes" id="UP000002051"/>
    </source>
</evidence>
<reference evidence="2" key="3">
    <citation type="submission" date="2015-04" db="UniProtKB">
        <authorList>
            <consortium name="EnsemblPlants"/>
        </authorList>
    </citation>
    <scope>IDENTIFICATION</scope>
    <source>
        <strain evidence="2">cv. Jemalong A17</strain>
    </source>
</reference>
<reference evidence="1 3" key="1">
    <citation type="journal article" date="2011" name="Nature">
        <title>The Medicago genome provides insight into the evolution of rhizobial symbioses.</title>
        <authorList>
            <person name="Young N.D."/>
            <person name="Debelle F."/>
            <person name="Oldroyd G.E."/>
            <person name="Geurts R."/>
            <person name="Cannon S.B."/>
            <person name="Udvardi M.K."/>
            <person name="Benedito V.A."/>
            <person name="Mayer K.F."/>
            <person name="Gouzy J."/>
            <person name="Schoof H."/>
            <person name="Van de Peer Y."/>
            <person name="Proost S."/>
            <person name="Cook D.R."/>
            <person name="Meyers B.C."/>
            <person name="Spannagl M."/>
            <person name="Cheung F."/>
            <person name="De Mita S."/>
            <person name="Krishnakumar V."/>
            <person name="Gundlach H."/>
            <person name="Zhou S."/>
            <person name="Mudge J."/>
            <person name="Bharti A.K."/>
            <person name="Murray J.D."/>
            <person name="Naoumkina M.A."/>
            <person name="Rosen B."/>
            <person name="Silverstein K.A."/>
            <person name="Tang H."/>
            <person name="Rombauts S."/>
            <person name="Zhao P.X."/>
            <person name="Zhou P."/>
            <person name="Barbe V."/>
            <person name="Bardou P."/>
            <person name="Bechner M."/>
            <person name="Bellec A."/>
            <person name="Berger A."/>
            <person name="Berges H."/>
            <person name="Bidwell S."/>
            <person name="Bisseling T."/>
            <person name="Choisne N."/>
            <person name="Couloux A."/>
            <person name="Denny R."/>
            <person name="Deshpande S."/>
            <person name="Dai X."/>
            <person name="Doyle J.J."/>
            <person name="Dudez A.M."/>
            <person name="Farmer A.D."/>
            <person name="Fouteau S."/>
            <person name="Franken C."/>
            <person name="Gibelin C."/>
            <person name="Gish J."/>
            <person name="Goldstein S."/>
            <person name="Gonzalez A.J."/>
            <person name="Green P.J."/>
            <person name="Hallab A."/>
            <person name="Hartog M."/>
            <person name="Hua A."/>
            <person name="Humphray S.J."/>
            <person name="Jeong D.H."/>
            <person name="Jing Y."/>
            <person name="Jocker A."/>
            <person name="Kenton S.M."/>
            <person name="Kim D.J."/>
            <person name="Klee K."/>
            <person name="Lai H."/>
            <person name="Lang C."/>
            <person name="Lin S."/>
            <person name="Macmil S.L."/>
            <person name="Magdelenat G."/>
            <person name="Matthews L."/>
            <person name="McCorrison J."/>
            <person name="Monaghan E.L."/>
            <person name="Mun J.H."/>
            <person name="Najar F.Z."/>
            <person name="Nicholson C."/>
            <person name="Noirot C."/>
            <person name="O'Bleness M."/>
            <person name="Paule C.R."/>
            <person name="Poulain J."/>
            <person name="Prion F."/>
            <person name="Qin B."/>
            <person name="Qu C."/>
            <person name="Retzel E.F."/>
            <person name="Riddle C."/>
            <person name="Sallet E."/>
            <person name="Samain S."/>
            <person name="Samson N."/>
            <person name="Sanders I."/>
            <person name="Saurat O."/>
            <person name="Scarpelli C."/>
            <person name="Schiex T."/>
            <person name="Segurens B."/>
            <person name="Severin A.J."/>
            <person name="Sherrier D.J."/>
            <person name="Shi R."/>
            <person name="Sims S."/>
            <person name="Singer S.R."/>
            <person name="Sinharoy S."/>
            <person name="Sterck L."/>
            <person name="Viollet A."/>
            <person name="Wang B.B."/>
            <person name="Wang K."/>
            <person name="Wang M."/>
            <person name="Wang X."/>
            <person name="Warfsmann J."/>
            <person name="Weissenbach J."/>
            <person name="White D.D."/>
            <person name="White J.D."/>
            <person name="Wiley G.B."/>
            <person name="Wincker P."/>
            <person name="Xing Y."/>
            <person name="Yang L."/>
            <person name="Yao Z."/>
            <person name="Ying F."/>
            <person name="Zhai J."/>
            <person name="Zhou L."/>
            <person name="Zuber A."/>
            <person name="Denarie J."/>
            <person name="Dixon R.A."/>
            <person name="May G.D."/>
            <person name="Schwartz D.C."/>
            <person name="Rogers J."/>
            <person name="Quetier F."/>
            <person name="Town C.D."/>
            <person name="Roe B.A."/>
        </authorList>
    </citation>
    <scope>NUCLEOTIDE SEQUENCE [LARGE SCALE GENOMIC DNA]</scope>
    <source>
        <strain evidence="1">A17</strain>
        <strain evidence="2 3">cv. Jemalong A17</strain>
    </source>
</reference>
<gene>
    <name evidence="1" type="ordered locus">MTR_5g034060</name>
</gene>
<keyword evidence="3" id="KW-1185">Reference proteome</keyword>
<dbReference type="HOGENOM" id="CLU_2926092_0_0_1"/>
<organism evidence="1 3">
    <name type="scientific">Medicago truncatula</name>
    <name type="common">Barrel medic</name>
    <name type="synonym">Medicago tribuloides</name>
    <dbReference type="NCBI Taxonomy" id="3880"/>
    <lineage>
        <taxon>Eukaryota</taxon>
        <taxon>Viridiplantae</taxon>
        <taxon>Streptophyta</taxon>
        <taxon>Embryophyta</taxon>
        <taxon>Tracheophyta</taxon>
        <taxon>Spermatophyta</taxon>
        <taxon>Magnoliopsida</taxon>
        <taxon>eudicotyledons</taxon>
        <taxon>Gunneridae</taxon>
        <taxon>Pentapetalae</taxon>
        <taxon>rosids</taxon>
        <taxon>fabids</taxon>
        <taxon>Fabales</taxon>
        <taxon>Fabaceae</taxon>
        <taxon>Papilionoideae</taxon>
        <taxon>50 kb inversion clade</taxon>
        <taxon>NPAAA clade</taxon>
        <taxon>Hologalegina</taxon>
        <taxon>IRL clade</taxon>
        <taxon>Trifolieae</taxon>
        <taxon>Medicago</taxon>
    </lineage>
</organism>
<dbReference type="AlphaFoldDB" id="G7K089"/>